<sequence>MATDPKLAPLADDLKELALSLPTSVFPKAFFCALCSELAIDSYKLLCCNKAICTPCQAKLSFPTTCPSCDHSPLEADSCTPNKSLRNTMRIWLQKQKKKEEAKAAAQAATPVPETTPAATDAPSEVGGADKPIDSVEEAPATDDTPAEPATAAADAGEGEKRTVSASAQPNEDPSALDNDDPERRGSLVSQTAKQSVEPSAANATSDEQTTTNGPAGMMGNNSTMNGMQGPMGFGFQGQGNFGGMGFNGMSNMMGNANWNNMNSMDYNMNNSNGMYSNFGGNMGMGMNDMSAMNMMNYGGGYGNGWNGMGGGYGNFNGFNQMGGYNQSGAYPEMMNQFPKNNFQTQNQNRFPANQGGTLPQRNNRTGSQGGSVSGAGGQQNASSRPGSRSGPAQNVRRFHITAPRDIPSALSNSSPATDDNGVQQREGESRVASNDAAAEPRLDDEQDTAVKSTEEGDDNETGAQDTAPAINAFGEISSVTENANDTTITGSQPNGSTKSNGLHQIQTVEIEDGGYDQSMIGIGMQPNMGYANGMMNQFPNQMQMNAPFDPSMNMGFHQNNNFGPRGGFNAAYGAATVLTGEPQGRGVEGAPTGPRAMREGRPNTGFSSRMNNVRYHPPPKSVTPAQSASGRSPQRRVRSRSPLRDESLRTKDKSVSRSRSRSRARDEGTDDRREGSRSADRESKREGRGRSATPQADDDYERRKDRRLHRSSRNDDREEHRDDRGSRGDRTRSASADSKYRNSRRDKDKHRSSRSHRDRSKEHRRRHRSRSLAEESKHDDDAYANGERDSESGSRRKHRSDKDKHRDRSRDKDRERDRRDRRDREKEYDYEREKDRSREKDKERRRRRDHEGEDEERDYEDDKHRSSRRSRKDRDREDHSQDDRDTKSKRPAEDDVVGKMMQKRAVSPPLNAPTGPSANTFSIKGAGRSKPTVMPPPQPPTGPRNFQPPKGPAADRDKIKRRRKSSVSSVPSAPGTPAELTPQDHYAAEREKNARERNSRDRVDRDQRDVLTKSLHSHIHSSRPSVSSKRSHDDVEEVQDAPRGPSKMEVKAPTGPASHRDKRRKSGAGGDNSIANLFTAGLRKNAGRSRRGGVRTEGDVEREMERVERERDRQRVTAQSENPYSGLIPDQTFAIIPEVTLESGVVLQDVSVAYKTYGTLSPGRDNAMVICHALTGSADVGDWWGPLLGGPGKAFDTSRFFVICMNSLGSPYGSASPVTARDGDVSNGRYGPEFPLTTVRDDVNIFKMLLDDLGVKQIAAVIGGSMGGMLVLEFAYFGKDYVRNIIPIATSARYSAWGISWGEAQRQSIYSDPKYDDGYYTFEDPPSTGLGAARMSALLTYRSRDSFESRFGRNTPDLSKKQSINTVPRPTTPSNEHWAIHNHGHKNAGSPRAASRTNSSAALNTSASAKTADLEFHDASNPSTPPLRRTDSTASAKSKPLAQHYFSAQSYLRYQGEKFIKRFDANCYIAITRKLDTHDISRYRYPEGEDEESLDPVTALHYALSLIEQPTLVLGIQSDGLFTYAEQQELAAHIPNATLKTIDSPDGHDAFLLEFDQVNRHLLGFLHEFLPDIMNRTPNPDIISSDSGMEATKTSTFGEAEVDDITAW</sequence>
<evidence type="ECO:0000313" key="6">
    <source>
        <dbReference type="EMBL" id="KZM18971.1"/>
    </source>
</evidence>
<proteinExistence type="inferred from homology"/>
<feature type="compositionally biased region" description="Polar residues" evidence="4">
    <location>
        <begin position="338"/>
        <end position="366"/>
    </location>
</feature>
<dbReference type="SUPFAM" id="SSF57850">
    <property type="entry name" value="RING/U-box"/>
    <property type="match status" value="1"/>
</dbReference>
<feature type="compositionally biased region" description="Basic and acidic residues" evidence="4">
    <location>
        <begin position="713"/>
        <end position="747"/>
    </location>
</feature>
<keyword evidence="7" id="KW-1185">Reference proteome</keyword>
<dbReference type="NCBIfam" id="TIGR01392">
    <property type="entry name" value="homoserO_Ac_trn"/>
    <property type="match status" value="1"/>
</dbReference>
<keyword evidence="3" id="KW-0862">Zinc</keyword>
<comment type="similarity">
    <text evidence="1">Belongs to the AB hydrolase superfamily. MetX family.</text>
</comment>
<dbReference type="InterPro" id="IPR008220">
    <property type="entry name" value="HAT_MetX-like"/>
</dbReference>
<gene>
    <name evidence="6" type="ORF">ST47_g9885</name>
</gene>
<feature type="domain" description="RING-type" evidence="5">
    <location>
        <begin position="32"/>
        <end position="70"/>
    </location>
</feature>
<evidence type="ECO:0000313" key="7">
    <source>
        <dbReference type="Proteomes" id="UP000076837"/>
    </source>
</evidence>
<feature type="region of interest" description="Disordered" evidence="4">
    <location>
        <begin position="95"/>
        <end position="226"/>
    </location>
</feature>
<feature type="compositionally biased region" description="Basic and acidic residues" evidence="4">
    <location>
        <begin position="873"/>
        <end position="898"/>
    </location>
</feature>
<feature type="compositionally biased region" description="Basic and acidic residues" evidence="4">
    <location>
        <begin position="664"/>
        <end position="690"/>
    </location>
</feature>
<feature type="compositionally biased region" description="Basic and acidic residues" evidence="4">
    <location>
        <begin position="643"/>
        <end position="656"/>
    </location>
</feature>
<dbReference type="InterPro" id="IPR001841">
    <property type="entry name" value="Znf_RING"/>
</dbReference>
<evidence type="ECO:0000259" key="5">
    <source>
        <dbReference type="PROSITE" id="PS50089"/>
    </source>
</evidence>
<feature type="compositionally biased region" description="Polar residues" evidence="4">
    <location>
        <begin position="188"/>
        <end position="214"/>
    </location>
</feature>
<feature type="region of interest" description="Disordered" evidence="4">
    <location>
        <begin position="580"/>
        <end position="1125"/>
    </location>
</feature>
<feature type="compositionally biased region" description="Low complexity" evidence="4">
    <location>
        <begin position="104"/>
        <end position="125"/>
    </location>
</feature>
<keyword evidence="3" id="KW-0479">Metal-binding</keyword>
<dbReference type="PANTHER" id="PTHR32268">
    <property type="entry name" value="HOMOSERINE O-ACETYLTRANSFERASE"/>
    <property type="match status" value="1"/>
</dbReference>
<feature type="compositionally biased region" description="Basic and acidic residues" evidence="4">
    <location>
        <begin position="1095"/>
        <end position="1116"/>
    </location>
</feature>
<feature type="compositionally biased region" description="Pro residues" evidence="4">
    <location>
        <begin position="934"/>
        <end position="943"/>
    </location>
</feature>
<reference evidence="6 7" key="1">
    <citation type="journal article" date="2016" name="Sci. Rep.">
        <title>Draft genome sequencing and secretome analysis of fungal phytopathogen Ascochyta rabiei provides insight into the necrotrophic effector repertoire.</title>
        <authorList>
            <person name="Verma S."/>
            <person name="Gazara R.K."/>
            <person name="Nizam S."/>
            <person name="Parween S."/>
            <person name="Chattopadhyay D."/>
            <person name="Verma P.K."/>
        </authorList>
    </citation>
    <scope>NUCLEOTIDE SEQUENCE [LARGE SCALE GENOMIC DNA]</scope>
    <source>
        <strain evidence="6 7">ArDII</strain>
    </source>
</reference>
<evidence type="ECO:0000256" key="3">
    <source>
        <dbReference type="PROSITE-ProRule" id="PRU00175"/>
    </source>
</evidence>
<name>A0A162WDY4_DIDRA</name>
<dbReference type="HAMAP" id="MF_00296">
    <property type="entry name" value="MetX_acyltransf"/>
    <property type="match status" value="1"/>
</dbReference>
<dbReference type="GO" id="GO:0009086">
    <property type="term" value="P:methionine biosynthetic process"/>
    <property type="evidence" value="ECO:0007669"/>
    <property type="project" value="TreeGrafter"/>
</dbReference>
<feature type="compositionally biased region" description="Basic and acidic residues" evidence="4">
    <location>
        <begin position="987"/>
        <end position="1012"/>
    </location>
</feature>
<feature type="region of interest" description="Disordered" evidence="4">
    <location>
        <begin position="1351"/>
        <end position="1439"/>
    </location>
</feature>
<feature type="compositionally biased region" description="Basic and acidic residues" evidence="4">
    <location>
        <begin position="772"/>
        <end position="843"/>
    </location>
</feature>
<feature type="compositionally biased region" description="Polar residues" evidence="4">
    <location>
        <begin position="410"/>
        <end position="424"/>
    </location>
</feature>
<dbReference type="PROSITE" id="PS50089">
    <property type="entry name" value="ZF_RING_2"/>
    <property type="match status" value="1"/>
</dbReference>
<dbReference type="SUPFAM" id="SSF53474">
    <property type="entry name" value="alpha/beta-Hydrolases"/>
    <property type="match status" value="1"/>
</dbReference>
<accession>A0A162WDY4</accession>
<feature type="compositionally biased region" description="Polar residues" evidence="4">
    <location>
        <begin position="1362"/>
        <end position="1376"/>
    </location>
</feature>
<feature type="region of interest" description="Disordered" evidence="4">
    <location>
        <begin position="406"/>
        <end position="471"/>
    </location>
</feature>
<dbReference type="Proteomes" id="UP000076837">
    <property type="component" value="Unassembled WGS sequence"/>
</dbReference>
<dbReference type="InterPro" id="IPR013083">
    <property type="entry name" value="Znf_RING/FYVE/PHD"/>
</dbReference>
<dbReference type="GO" id="GO:0004414">
    <property type="term" value="F:homoserine O-acetyltransferase activity"/>
    <property type="evidence" value="ECO:0007669"/>
    <property type="project" value="TreeGrafter"/>
</dbReference>
<keyword evidence="3" id="KW-0863">Zinc-finger</keyword>
<evidence type="ECO:0000256" key="4">
    <source>
        <dbReference type="SAM" id="MobiDB-lite"/>
    </source>
</evidence>
<dbReference type="Pfam" id="PF00561">
    <property type="entry name" value="Abhydrolase_1"/>
    <property type="match status" value="1"/>
</dbReference>
<dbReference type="EMBL" id="JYNV01000312">
    <property type="protein sequence ID" value="KZM18971.1"/>
    <property type="molecule type" value="Genomic_DNA"/>
</dbReference>
<dbReference type="GO" id="GO:0008270">
    <property type="term" value="F:zinc ion binding"/>
    <property type="evidence" value="ECO:0007669"/>
    <property type="project" value="UniProtKB-KW"/>
</dbReference>
<dbReference type="InterPro" id="IPR029058">
    <property type="entry name" value="AB_hydrolase_fold"/>
</dbReference>
<dbReference type="GO" id="GO:0009092">
    <property type="term" value="P:homoserine metabolic process"/>
    <property type="evidence" value="ECO:0007669"/>
    <property type="project" value="TreeGrafter"/>
</dbReference>
<feature type="compositionally biased region" description="Basic residues" evidence="4">
    <location>
        <begin position="748"/>
        <end position="771"/>
    </location>
</feature>
<keyword evidence="2 6" id="KW-0808">Transferase</keyword>
<comment type="caution">
    <text evidence="6">The sequence shown here is derived from an EMBL/GenBank/DDBJ whole genome shotgun (WGS) entry which is preliminary data.</text>
</comment>
<feature type="compositionally biased region" description="Gly residues" evidence="4">
    <location>
        <begin position="368"/>
        <end position="378"/>
    </location>
</feature>
<evidence type="ECO:0000256" key="2">
    <source>
        <dbReference type="ARBA" id="ARBA00022679"/>
    </source>
</evidence>
<dbReference type="STRING" id="5454.A0A162WDY4"/>
<feature type="region of interest" description="Disordered" evidence="4">
    <location>
        <begin position="333"/>
        <end position="394"/>
    </location>
</feature>
<evidence type="ECO:0000256" key="1">
    <source>
        <dbReference type="ARBA" id="ARBA00006886"/>
    </source>
</evidence>
<organism evidence="6 7">
    <name type="scientific">Didymella rabiei</name>
    <name type="common">Chickpea ascochyta blight fungus</name>
    <name type="synonym">Mycosphaerella rabiei</name>
    <dbReference type="NCBI Taxonomy" id="5454"/>
    <lineage>
        <taxon>Eukaryota</taxon>
        <taxon>Fungi</taxon>
        <taxon>Dikarya</taxon>
        <taxon>Ascomycota</taxon>
        <taxon>Pezizomycotina</taxon>
        <taxon>Dothideomycetes</taxon>
        <taxon>Pleosporomycetidae</taxon>
        <taxon>Pleosporales</taxon>
        <taxon>Pleosporineae</taxon>
        <taxon>Didymellaceae</taxon>
        <taxon>Ascochyta</taxon>
    </lineage>
</organism>
<dbReference type="Gene3D" id="3.30.40.10">
    <property type="entry name" value="Zinc/RING finger domain, C3HC4 (zinc finger)"/>
    <property type="match status" value="1"/>
</dbReference>
<dbReference type="PANTHER" id="PTHR32268:SF11">
    <property type="entry name" value="HOMOSERINE O-ACETYLTRANSFERASE"/>
    <property type="match status" value="1"/>
</dbReference>
<dbReference type="InterPro" id="IPR000073">
    <property type="entry name" value="AB_hydrolase_1"/>
</dbReference>
<dbReference type="Gene3D" id="3.40.50.1820">
    <property type="entry name" value="alpha/beta hydrolase"/>
    <property type="match status" value="1"/>
</dbReference>
<feature type="compositionally biased region" description="Low complexity" evidence="4">
    <location>
        <begin position="1391"/>
        <end position="1410"/>
    </location>
</feature>
<feature type="compositionally biased region" description="Low complexity" evidence="4">
    <location>
        <begin position="142"/>
        <end position="156"/>
    </location>
</feature>
<protein>
    <submittedName>
        <fullName evidence="6">Homoserine O-acetyltransferase</fullName>
    </submittedName>
</protein>